<proteinExistence type="predicted"/>
<dbReference type="EMBL" id="MFLF01000014">
    <property type="protein sequence ID" value="OGG59543.1"/>
    <property type="molecule type" value="Genomic_DNA"/>
</dbReference>
<gene>
    <name evidence="1" type="ORF">A3C89_01120</name>
</gene>
<comment type="caution">
    <text evidence="1">The sequence shown here is derived from an EMBL/GenBank/DDBJ whole genome shotgun (WGS) entry which is preliminary data.</text>
</comment>
<dbReference type="InterPro" id="IPR037079">
    <property type="entry name" value="AF2212/PG0164-like_sf"/>
</dbReference>
<evidence type="ECO:0000313" key="1">
    <source>
        <dbReference type="EMBL" id="OGG59543.1"/>
    </source>
</evidence>
<dbReference type="Pfam" id="PF08922">
    <property type="entry name" value="DUF1905"/>
    <property type="match status" value="1"/>
</dbReference>
<name>A0A1F6DDN3_9BACT</name>
<dbReference type="Gene3D" id="2.40.30.100">
    <property type="entry name" value="AF2212/PG0164-like"/>
    <property type="match status" value="1"/>
</dbReference>
<dbReference type="SUPFAM" id="SSF141694">
    <property type="entry name" value="AF2212/PG0164-like"/>
    <property type="match status" value="1"/>
</dbReference>
<dbReference type="AlphaFoldDB" id="A0A1F6DDN3"/>
<organism evidence="1 2">
    <name type="scientific">Candidatus Kaiserbacteria bacterium RIFCSPHIGHO2_02_FULL_50_50</name>
    <dbReference type="NCBI Taxonomy" id="1798492"/>
    <lineage>
        <taxon>Bacteria</taxon>
        <taxon>Candidatus Kaiseribacteriota</taxon>
    </lineage>
</organism>
<evidence type="ECO:0008006" key="3">
    <source>
        <dbReference type="Google" id="ProtNLM"/>
    </source>
</evidence>
<accession>A0A1F6DDN3</accession>
<reference evidence="1 2" key="1">
    <citation type="journal article" date="2016" name="Nat. Commun.">
        <title>Thousands of microbial genomes shed light on interconnected biogeochemical processes in an aquifer system.</title>
        <authorList>
            <person name="Anantharaman K."/>
            <person name="Brown C.T."/>
            <person name="Hug L.A."/>
            <person name="Sharon I."/>
            <person name="Castelle C.J."/>
            <person name="Probst A.J."/>
            <person name="Thomas B.C."/>
            <person name="Singh A."/>
            <person name="Wilkins M.J."/>
            <person name="Karaoz U."/>
            <person name="Brodie E.L."/>
            <person name="Williams K.H."/>
            <person name="Hubbard S.S."/>
            <person name="Banfield J.F."/>
        </authorList>
    </citation>
    <scope>NUCLEOTIDE SEQUENCE [LARGE SCALE GENOMIC DNA]</scope>
</reference>
<sequence length="105" mass="12008">MNTNIHQIKFSAKLWIYPGAHASWHFVSVPEAIAAPLREKYKRTHKGWNSLPVEVTIGETTWRTSMFFDTKSTTYLLPIKSQVRKKEALLADELLDVGITINHSV</sequence>
<dbReference type="Proteomes" id="UP000178794">
    <property type="component" value="Unassembled WGS sequence"/>
</dbReference>
<protein>
    <recommendedName>
        <fullName evidence="3">DUF1905 domain-containing protein</fullName>
    </recommendedName>
</protein>
<dbReference type="InterPro" id="IPR015018">
    <property type="entry name" value="DUF1905"/>
</dbReference>
<evidence type="ECO:0000313" key="2">
    <source>
        <dbReference type="Proteomes" id="UP000178794"/>
    </source>
</evidence>